<proteinExistence type="predicted"/>
<protein>
    <submittedName>
        <fullName evidence="2">Uncharacterized protein</fullName>
    </submittedName>
</protein>
<keyword evidence="1" id="KW-0472">Membrane</keyword>
<comment type="caution">
    <text evidence="2">The sequence shown here is derived from an EMBL/GenBank/DDBJ whole genome shotgun (WGS) entry which is preliminary data.</text>
</comment>
<feature type="transmembrane region" description="Helical" evidence="1">
    <location>
        <begin position="124"/>
        <end position="146"/>
    </location>
</feature>
<organism evidence="2 3">
    <name type="scientific">Flavobacterium chungnamense</name>
    <dbReference type="NCBI Taxonomy" id="706182"/>
    <lineage>
        <taxon>Bacteria</taxon>
        <taxon>Pseudomonadati</taxon>
        <taxon>Bacteroidota</taxon>
        <taxon>Flavobacteriia</taxon>
        <taxon>Flavobacteriales</taxon>
        <taxon>Flavobacteriaceae</taxon>
        <taxon>Flavobacterium</taxon>
    </lineage>
</organism>
<name>A0ABP7UJT9_9FLAO</name>
<dbReference type="Proteomes" id="UP001500426">
    <property type="component" value="Unassembled WGS sequence"/>
</dbReference>
<evidence type="ECO:0000313" key="3">
    <source>
        <dbReference type="Proteomes" id="UP001500426"/>
    </source>
</evidence>
<keyword evidence="3" id="KW-1185">Reference proteome</keyword>
<gene>
    <name evidence="2" type="ORF">GCM10022388_08550</name>
</gene>
<accession>A0ABP7UJT9</accession>
<evidence type="ECO:0000313" key="2">
    <source>
        <dbReference type="EMBL" id="GAA4045458.1"/>
    </source>
</evidence>
<keyword evidence="1" id="KW-1133">Transmembrane helix</keyword>
<dbReference type="EMBL" id="BAABCS010000006">
    <property type="protein sequence ID" value="GAA4045458.1"/>
    <property type="molecule type" value="Genomic_DNA"/>
</dbReference>
<evidence type="ECO:0000256" key="1">
    <source>
        <dbReference type="SAM" id="Phobius"/>
    </source>
</evidence>
<keyword evidence="1" id="KW-0812">Transmembrane</keyword>
<reference evidence="3" key="1">
    <citation type="journal article" date="2019" name="Int. J. Syst. Evol. Microbiol.">
        <title>The Global Catalogue of Microorganisms (GCM) 10K type strain sequencing project: providing services to taxonomists for standard genome sequencing and annotation.</title>
        <authorList>
            <consortium name="The Broad Institute Genomics Platform"/>
            <consortium name="The Broad Institute Genome Sequencing Center for Infectious Disease"/>
            <person name="Wu L."/>
            <person name="Ma J."/>
        </authorList>
    </citation>
    <scope>NUCLEOTIDE SEQUENCE [LARGE SCALE GENOMIC DNA]</scope>
    <source>
        <strain evidence="3">JCM 17068</strain>
    </source>
</reference>
<dbReference type="RefSeq" id="WP_345091118.1">
    <property type="nucleotide sequence ID" value="NZ_BAABCS010000006.1"/>
</dbReference>
<sequence>MEDNQIIYTLDSNGDKETNLRNAATALATKLKDQFGSTHTVTAGEFATVDKDWTHEIKIRKGDKIGAAVTLKWEQAKPTVLAIDVDESSKMGSMITYGVLFPFGAIGAYLAYNDMEPLAFLPGHKIAAGLGGLIALIPGLLIVYVLKSMLLKNEKEENKQLVSDVVKTCKNE</sequence>
<feature type="transmembrane region" description="Helical" evidence="1">
    <location>
        <begin position="94"/>
        <end position="112"/>
    </location>
</feature>